<keyword evidence="3" id="KW-0443">Lipid metabolism</keyword>
<dbReference type="PANTHER" id="PTHR10272:SF0">
    <property type="entry name" value="PLATELET-ACTIVATING FACTOR ACETYLHYDROLASE"/>
    <property type="match status" value="1"/>
</dbReference>
<evidence type="ECO:0000313" key="5">
    <source>
        <dbReference type="EMBL" id="GAP19133.1"/>
    </source>
</evidence>
<dbReference type="Gene3D" id="3.40.50.1820">
    <property type="entry name" value="alpha/beta hydrolase"/>
    <property type="match status" value="1"/>
</dbReference>
<dbReference type="Pfam" id="PF03403">
    <property type="entry name" value="PAF-AH_p_II"/>
    <property type="match status" value="1"/>
</dbReference>
<dbReference type="AlphaFoldDB" id="A0A0M9U2W0"/>
<dbReference type="GO" id="GO:0003847">
    <property type="term" value="F:1-alkyl-2-acetylglycerophosphocholine esterase activity"/>
    <property type="evidence" value="ECO:0007669"/>
    <property type="project" value="TreeGrafter"/>
</dbReference>
<dbReference type="GO" id="GO:0016042">
    <property type="term" value="P:lipid catabolic process"/>
    <property type="evidence" value="ECO:0007669"/>
    <property type="project" value="UniProtKB-KW"/>
</dbReference>
<keyword evidence="4" id="KW-1133">Transmembrane helix</keyword>
<evidence type="ECO:0000256" key="1">
    <source>
        <dbReference type="ARBA" id="ARBA00022801"/>
    </source>
</evidence>
<reference evidence="5" key="1">
    <citation type="journal article" date="2015" name="Genome Announc.">
        <title>Draft Genome Sequences of Anaerolinea thermolimosa IMO-1, Bellilinea caldifistulae GOMI-1, Leptolinea tardivitalis YMTK-2, Levilinea saccharolytica KIBI-1, Longilinea arvoryzae KOME-1, Previously Described as Members of the Class Anaerolineae (Chloroflexi).</title>
        <authorList>
            <person name="Matsuura N."/>
            <person name="Tourlousse M.D."/>
            <person name="Ohashi A."/>
            <person name="Hugenholtz P."/>
            <person name="Sekiguchi Y."/>
        </authorList>
    </citation>
    <scope>NUCLEOTIDE SEQUENCE</scope>
    <source>
        <strain evidence="5">KIBI-1</strain>
    </source>
</reference>
<dbReference type="InterPro" id="IPR029058">
    <property type="entry name" value="AB_hydrolase_fold"/>
</dbReference>
<name>A0A0M9U2W0_9CHLR</name>
<accession>A0A0M9U2W0</accession>
<keyword evidence="2" id="KW-0442">Lipid degradation</keyword>
<dbReference type="EMBL" id="DF967975">
    <property type="protein sequence ID" value="GAP19133.1"/>
    <property type="molecule type" value="Genomic_DNA"/>
</dbReference>
<evidence type="ECO:0000256" key="2">
    <source>
        <dbReference type="ARBA" id="ARBA00022963"/>
    </source>
</evidence>
<keyword evidence="4" id="KW-0472">Membrane</keyword>
<dbReference type="PANTHER" id="PTHR10272">
    <property type="entry name" value="PLATELET-ACTIVATING FACTOR ACETYLHYDROLASE"/>
    <property type="match status" value="1"/>
</dbReference>
<keyword evidence="1 5" id="KW-0378">Hydrolase</keyword>
<feature type="transmembrane region" description="Helical" evidence="4">
    <location>
        <begin position="20"/>
        <end position="41"/>
    </location>
</feature>
<proteinExistence type="predicted"/>
<dbReference type="SUPFAM" id="SSF53474">
    <property type="entry name" value="alpha/beta-Hydrolases"/>
    <property type="match status" value="1"/>
</dbReference>
<sequence length="355" mass="40000">MEIEGIMALFPKQTHPARQVLSRAGCALLLVLLVMMPILLFPPHHKPEPTGVYTVTSIRYTYTDESRVETYTDTGEKRKINVTCWHPDKTAGEIYPLIMFSHGGLGLETSNESLYLELASHGYVVCSIGHPYHAFWIKGDDGRITFVSMDYFREIQQENARRDRQQSFRLYQKWMKTRTDDINFALDTILANAAGGAEGVYGLVDGERIGVMGHSLGGSAALAIPRQRNDIDAVIALESPFMDDIIGVKDGEFVWLDQPYPAPVLNIYSDSSWGHLAEWPQYARNFEFLSDASEDVINLYFPGRGHFSLTDLSLTSPILTKILEGGQTTRDAAKYLQEINQACLEFFDRYLKIAD</sequence>
<evidence type="ECO:0000256" key="3">
    <source>
        <dbReference type="ARBA" id="ARBA00023098"/>
    </source>
</evidence>
<gene>
    <name evidence="5" type="ORF">LSAC_03032</name>
</gene>
<keyword evidence="4" id="KW-0812">Transmembrane</keyword>
<protein>
    <submittedName>
        <fullName evidence="5">Alpha/beta hydrolase family</fullName>
    </submittedName>
</protein>
<organism evidence="5">
    <name type="scientific">Levilinea saccharolytica</name>
    <dbReference type="NCBI Taxonomy" id="229921"/>
    <lineage>
        <taxon>Bacteria</taxon>
        <taxon>Bacillati</taxon>
        <taxon>Chloroflexota</taxon>
        <taxon>Anaerolineae</taxon>
        <taxon>Anaerolineales</taxon>
        <taxon>Anaerolineaceae</taxon>
        <taxon>Levilinea</taxon>
    </lineage>
</organism>
<evidence type="ECO:0000256" key="4">
    <source>
        <dbReference type="SAM" id="Phobius"/>
    </source>
</evidence>